<comment type="similarity">
    <text evidence="1">Belongs to the P-Pant transferase superfamily. Gsp/Sfp/HetI/AcpT family.</text>
</comment>
<feature type="domain" description="4'-phosphopantetheinyl transferase" evidence="3">
    <location>
        <begin position="115"/>
        <end position="201"/>
    </location>
</feature>
<dbReference type="GO" id="GO:0000287">
    <property type="term" value="F:magnesium ion binding"/>
    <property type="evidence" value="ECO:0007669"/>
    <property type="project" value="InterPro"/>
</dbReference>
<dbReference type="STRING" id="266779.Meso_2583"/>
<evidence type="ECO:0000256" key="1">
    <source>
        <dbReference type="ARBA" id="ARBA00010990"/>
    </source>
</evidence>
<dbReference type="GO" id="GO:0019878">
    <property type="term" value="P:lysine biosynthetic process via aminoadipic acid"/>
    <property type="evidence" value="ECO:0007669"/>
    <property type="project" value="TreeGrafter"/>
</dbReference>
<dbReference type="Gene3D" id="3.90.470.20">
    <property type="entry name" value="4'-phosphopantetheinyl transferase domain"/>
    <property type="match status" value="2"/>
</dbReference>
<dbReference type="EMBL" id="CP000390">
    <property type="protein sequence ID" value="ABG63967.1"/>
    <property type="molecule type" value="Genomic_DNA"/>
</dbReference>
<dbReference type="HOGENOM" id="CLU_057011_2_3_5"/>
<dbReference type="Pfam" id="PF22624">
    <property type="entry name" value="AASDHPPT_N"/>
    <property type="match status" value="1"/>
</dbReference>
<feature type="domain" description="4'-phosphopantetheinyl transferase N-terminal" evidence="4">
    <location>
        <begin position="29"/>
        <end position="110"/>
    </location>
</feature>
<dbReference type="OrthoDB" id="9808281at2"/>
<dbReference type="PANTHER" id="PTHR12215:SF10">
    <property type="entry name" value="L-AMINOADIPATE-SEMIALDEHYDE DEHYDROGENASE-PHOSPHOPANTETHEINYL TRANSFERASE"/>
    <property type="match status" value="1"/>
</dbReference>
<dbReference type="KEGG" id="mes:Meso_2583"/>
<evidence type="ECO:0000259" key="3">
    <source>
        <dbReference type="Pfam" id="PF01648"/>
    </source>
</evidence>
<evidence type="ECO:0000313" key="5">
    <source>
        <dbReference type="EMBL" id="ABG63967.1"/>
    </source>
</evidence>
<keyword evidence="2 5" id="KW-0808">Transferase</keyword>
<evidence type="ECO:0000256" key="2">
    <source>
        <dbReference type="ARBA" id="ARBA00022679"/>
    </source>
</evidence>
<dbReference type="Pfam" id="PF01648">
    <property type="entry name" value="ACPS"/>
    <property type="match status" value="1"/>
</dbReference>
<dbReference type="SUPFAM" id="SSF56214">
    <property type="entry name" value="4'-phosphopantetheinyl transferase"/>
    <property type="match status" value="2"/>
</dbReference>
<dbReference type="GO" id="GO:0008897">
    <property type="term" value="F:holo-[acyl-carrier-protein] synthase activity"/>
    <property type="evidence" value="ECO:0007669"/>
    <property type="project" value="InterPro"/>
</dbReference>
<dbReference type="InterPro" id="IPR055066">
    <property type="entry name" value="AASDHPPT_N"/>
</dbReference>
<reference evidence="5" key="1">
    <citation type="submission" date="2006-06" db="EMBL/GenBank/DDBJ databases">
        <title>Complete sequence of chromosome of Chelativorans sp. BNC1.</title>
        <authorList>
            <consortium name="US DOE Joint Genome Institute"/>
            <person name="Copeland A."/>
            <person name="Lucas S."/>
            <person name="Lapidus A."/>
            <person name="Barry K."/>
            <person name="Detter J.C."/>
            <person name="Glavina del Rio T."/>
            <person name="Hammon N."/>
            <person name="Israni S."/>
            <person name="Dalin E."/>
            <person name="Tice H."/>
            <person name="Pitluck S."/>
            <person name="Chertkov O."/>
            <person name="Brettin T."/>
            <person name="Bruce D."/>
            <person name="Han C."/>
            <person name="Tapia R."/>
            <person name="Gilna P."/>
            <person name="Schmutz J."/>
            <person name="Larimer F."/>
            <person name="Land M."/>
            <person name="Hauser L."/>
            <person name="Kyrpides N."/>
            <person name="Mikhailova N."/>
            <person name="Richardson P."/>
        </authorList>
    </citation>
    <scope>NUCLEOTIDE SEQUENCE</scope>
    <source>
        <strain evidence="5">BNC1</strain>
    </source>
</reference>
<dbReference type="InterPro" id="IPR037143">
    <property type="entry name" value="4-PPantetheinyl_Trfase_dom_sf"/>
</dbReference>
<dbReference type="InterPro" id="IPR008278">
    <property type="entry name" value="4-PPantetheinyl_Trfase_dom"/>
</dbReference>
<proteinExistence type="inferred from homology"/>
<dbReference type="PANTHER" id="PTHR12215">
    <property type="entry name" value="PHOSPHOPANTETHEINE TRANSFERASE"/>
    <property type="match status" value="1"/>
</dbReference>
<protein>
    <submittedName>
        <fullName evidence="5">4'-phosphopantetheinyl transferase</fullName>
    </submittedName>
</protein>
<dbReference type="InterPro" id="IPR050559">
    <property type="entry name" value="P-Pant_transferase_sf"/>
</dbReference>
<dbReference type="eggNOG" id="COG2091">
    <property type="taxonomic scope" value="Bacteria"/>
</dbReference>
<sequence length="270" mass="30467">MRYSPVTIGPDVIDLWRWPLDVIAGELPRYVEALSDTEFARAGRFLQERDRLRFLVGRGRLREILARYLGLPAKRLVFTYNAFGKPRLAGAKPPLHFNLSHSGGMAVLAVSDRYQVGVDIEQALPLKEDVAQHFFSPAEQQALGTLPPSEYLEAFYRCWTRKEAFVKAHGAGLSLPLDAFDVSIDDASEPKLLRLEGDPRAPLRWRLAEIAMPYGYIGAVAASTGGNRIWLRYRSVTEDQNGSEWPEPLRPLRRAPPLADDHLFNRASRM</sequence>
<accession>Q11F58</accession>
<name>Q11F58_CHESB</name>
<dbReference type="AlphaFoldDB" id="Q11F58"/>
<evidence type="ECO:0000259" key="4">
    <source>
        <dbReference type="Pfam" id="PF22624"/>
    </source>
</evidence>
<gene>
    <name evidence="5" type="ordered locus">Meso_2583</name>
</gene>
<organism evidence="5">
    <name type="scientific">Chelativorans sp. (strain BNC1)</name>
    <dbReference type="NCBI Taxonomy" id="266779"/>
    <lineage>
        <taxon>Bacteria</taxon>
        <taxon>Pseudomonadati</taxon>
        <taxon>Pseudomonadota</taxon>
        <taxon>Alphaproteobacteria</taxon>
        <taxon>Hyphomicrobiales</taxon>
        <taxon>Phyllobacteriaceae</taxon>
        <taxon>Chelativorans</taxon>
    </lineage>
</organism>
<dbReference type="GO" id="GO:0005829">
    <property type="term" value="C:cytosol"/>
    <property type="evidence" value="ECO:0007669"/>
    <property type="project" value="TreeGrafter"/>
</dbReference>